<dbReference type="Pfam" id="PF03070">
    <property type="entry name" value="TENA_THI-4"/>
    <property type="match status" value="1"/>
</dbReference>
<evidence type="ECO:0000313" key="4">
    <source>
        <dbReference type="Proteomes" id="UP000295537"/>
    </source>
</evidence>
<comment type="catalytic activity">
    <reaction evidence="1">
        <text>4-amino-5-aminomethyl-2-methylpyrimidine + H2O = 4-amino-5-hydroxymethyl-2-methylpyrimidine + NH4(+)</text>
        <dbReference type="Rhea" id="RHEA:31799"/>
        <dbReference type="ChEBI" id="CHEBI:15377"/>
        <dbReference type="ChEBI" id="CHEBI:16892"/>
        <dbReference type="ChEBI" id="CHEBI:28938"/>
        <dbReference type="ChEBI" id="CHEBI:63416"/>
        <dbReference type="EC" id="3.5.99.2"/>
    </reaction>
</comment>
<dbReference type="EC" id="3.5.99.2" evidence="1"/>
<evidence type="ECO:0000313" key="3">
    <source>
        <dbReference type="EMBL" id="TCP17623.1"/>
    </source>
</evidence>
<dbReference type="InterPro" id="IPR050967">
    <property type="entry name" value="Thiamine_Salvage_TenA"/>
</dbReference>
<dbReference type="GO" id="GO:0009229">
    <property type="term" value="P:thiamine diphosphate biosynthetic process"/>
    <property type="evidence" value="ECO:0007669"/>
    <property type="project" value="UniProtKB-UniPathway"/>
</dbReference>
<dbReference type="GO" id="GO:0005829">
    <property type="term" value="C:cytosol"/>
    <property type="evidence" value="ECO:0007669"/>
    <property type="project" value="TreeGrafter"/>
</dbReference>
<dbReference type="EMBL" id="SLXJ01000005">
    <property type="protein sequence ID" value="TCP17623.1"/>
    <property type="molecule type" value="Genomic_DNA"/>
</dbReference>
<dbReference type="Gene3D" id="1.20.910.10">
    <property type="entry name" value="Heme oxygenase-like"/>
    <property type="match status" value="1"/>
</dbReference>
<dbReference type="PANTHER" id="PTHR43198">
    <property type="entry name" value="BIFUNCTIONAL TH2 PROTEIN"/>
    <property type="match status" value="1"/>
</dbReference>
<dbReference type="AlphaFoldDB" id="A0A4R2N9E6"/>
<comment type="similarity">
    <text evidence="1">Belongs to the TenA family.</text>
</comment>
<dbReference type="SUPFAM" id="SSF48613">
    <property type="entry name" value="Heme oxygenase-like"/>
    <property type="match status" value="1"/>
</dbReference>
<dbReference type="Proteomes" id="UP000295537">
    <property type="component" value="Unassembled WGS sequence"/>
</dbReference>
<keyword evidence="1" id="KW-0784">Thiamine biosynthesis</keyword>
<evidence type="ECO:0000259" key="2">
    <source>
        <dbReference type="Pfam" id="PF03070"/>
    </source>
</evidence>
<reference evidence="3 4" key="1">
    <citation type="submission" date="2019-03" db="EMBL/GenBank/DDBJ databases">
        <title>Genomic Encyclopedia of Type Strains, Phase IV (KMG-IV): sequencing the most valuable type-strain genomes for metagenomic binning, comparative biology and taxonomic classification.</title>
        <authorList>
            <person name="Goeker M."/>
        </authorList>
    </citation>
    <scope>NUCLEOTIDE SEQUENCE [LARGE SCALE GENOMIC DNA]</scope>
    <source>
        <strain evidence="3 4">DSM 16380</strain>
    </source>
</reference>
<dbReference type="NCBIfam" id="TIGR04306">
    <property type="entry name" value="salvage_TenA"/>
    <property type="match status" value="1"/>
</dbReference>
<accession>A0A4R2N9E6</accession>
<sequence>MSIFQQLVQHSQPHWTQYIQHDFVQGIATGTLPKAAFQHYLKQDYRYLFQYSRALSLGIFKADNFAQMAQANEAISILLKEINVHLQFCQQWGIAESEVFATEESFACIAYTRYVLDCGINGGLAELYAALLPCAAGYAEIGRWIKNSGISAENNPYQAWIDAYAADDFQAGVQKMIYLFESVCCQLNEKQLQNLQTIFTTATKMEIAFWQMGLDLTL</sequence>
<dbReference type="GO" id="GO:0009228">
    <property type="term" value="P:thiamine biosynthetic process"/>
    <property type="evidence" value="ECO:0007669"/>
    <property type="project" value="UniProtKB-KW"/>
</dbReference>
<keyword evidence="1" id="KW-0378">Hydrolase</keyword>
<name>A0A4R2N9E6_9PAST</name>
<dbReference type="PANTHER" id="PTHR43198:SF2">
    <property type="entry name" value="SI:CH1073-67J19.1-RELATED"/>
    <property type="match status" value="1"/>
</dbReference>
<evidence type="ECO:0000256" key="1">
    <source>
        <dbReference type="RuleBase" id="RU363093"/>
    </source>
</evidence>
<dbReference type="InterPro" id="IPR016084">
    <property type="entry name" value="Haem_Oase-like_multi-hlx"/>
</dbReference>
<protein>
    <recommendedName>
        <fullName evidence="1">Aminopyrimidine aminohydrolase</fullName>
        <ecNumber evidence="1">3.5.99.2</ecNumber>
    </recommendedName>
</protein>
<keyword evidence="4" id="KW-1185">Reference proteome</keyword>
<proteinExistence type="inferred from homology"/>
<dbReference type="InterPro" id="IPR004305">
    <property type="entry name" value="Thiaminase-2/PQQC"/>
</dbReference>
<dbReference type="UniPathway" id="UPA00060"/>
<comment type="pathway">
    <text evidence="1">Cofactor biosynthesis; thiamine diphosphate biosynthesis.</text>
</comment>
<feature type="domain" description="Thiaminase-2/PQQC" evidence="2">
    <location>
        <begin position="11"/>
        <end position="215"/>
    </location>
</feature>
<comment type="catalytic activity">
    <reaction evidence="1">
        <text>thiamine + H2O = 5-(2-hydroxyethyl)-4-methylthiazole + 4-amino-5-hydroxymethyl-2-methylpyrimidine + H(+)</text>
        <dbReference type="Rhea" id="RHEA:17509"/>
        <dbReference type="ChEBI" id="CHEBI:15377"/>
        <dbReference type="ChEBI" id="CHEBI:15378"/>
        <dbReference type="ChEBI" id="CHEBI:16892"/>
        <dbReference type="ChEBI" id="CHEBI:17957"/>
        <dbReference type="ChEBI" id="CHEBI:18385"/>
        <dbReference type="EC" id="3.5.99.2"/>
    </reaction>
</comment>
<comment type="function">
    <text evidence="1">Catalyzes an amino-pyrimidine hydrolysis reaction at the C5' of the pyrimidine moiety of thiamine compounds, a reaction that is part of a thiamine salvage pathway.</text>
</comment>
<comment type="caution">
    <text evidence="3">The sequence shown here is derived from an EMBL/GenBank/DDBJ whole genome shotgun (WGS) entry which is preliminary data.</text>
</comment>
<organism evidence="3 4">
    <name type="scientific">Nicoletella semolina</name>
    <dbReference type="NCBI Taxonomy" id="271160"/>
    <lineage>
        <taxon>Bacteria</taxon>
        <taxon>Pseudomonadati</taxon>
        <taxon>Pseudomonadota</taxon>
        <taxon>Gammaproteobacteria</taxon>
        <taxon>Pasteurellales</taxon>
        <taxon>Pasteurellaceae</taxon>
        <taxon>Nicoletella</taxon>
    </lineage>
</organism>
<dbReference type="CDD" id="cd19367">
    <property type="entry name" value="TenA_C_ScTHI20-like"/>
    <property type="match status" value="1"/>
</dbReference>
<dbReference type="GO" id="GO:0050334">
    <property type="term" value="F:thiaminase activity"/>
    <property type="evidence" value="ECO:0007669"/>
    <property type="project" value="UniProtKB-EC"/>
</dbReference>
<dbReference type="RefSeq" id="WP_165904877.1">
    <property type="nucleotide sequence ID" value="NZ_LVXA01000001.1"/>
</dbReference>
<dbReference type="InterPro" id="IPR027574">
    <property type="entry name" value="Thiaminase_II"/>
</dbReference>
<gene>
    <name evidence="3" type="ORF">EV693_10592</name>
</gene>